<keyword evidence="2" id="KW-0479">Metal-binding</keyword>
<sequence length="582" mass="60515">MLCAQRDSGPSSGPVRYPIWLLLVCAGCAARISPHAGTAPAAAVRAQDSVPVAAAKPPPEAPPLASAPAAEPVAEAASEPTSTADGCALSAEDLESEEEELAEGEGDDGEKETPDAVAAGAASTGPLYTADISDAELARRWKDEIASLGSMAVGFAHSGRLVNARQFPQGDDWIVVTPAGAWATEETVNYLAEAIRDVRARFPNAPPLRVNGMSHKEGGYMRPHKSHQNGRDVDVGFYYPTVDPIRTRAREHVIDVGMNWEFIRSVLVKTDVQMILVDRRVRKVIYDHAVRAGEDKAWLDSIFNDGPTGVVRHARGHRDHFHIRFHNPRAQELGRRVQPFLALQPEHNVTTHRIRNGDTLGGIALKYGSSVAMIKKANRMKNNFLRAGNRLSVPLRGPCTNCPVPPPFVLPTRRLPPDAVAPAMVAAAPSAKAENGCARPEGAVAQEAATVVPVVGAASVEAASTVLSSAPAGESAPVVRSAVGTSVDVAAVKPAAGTSVNVASTVKPANAVNVASTVVPAAAEGASATTPAATDTAVAHPASAKPAPAEQAAASSPAPAAKPTVVPTREKGEGAAGITHGR</sequence>
<keyword evidence="4" id="KW-0574">Periplasm</keyword>
<accession>A0AAE6KRN7</accession>
<evidence type="ECO:0000256" key="7">
    <source>
        <dbReference type="ARBA" id="ARBA00023049"/>
    </source>
</evidence>
<keyword evidence="1" id="KW-0645">Protease</keyword>
<dbReference type="GO" id="GO:0006508">
    <property type="term" value="P:proteolysis"/>
    <property type="evidence" value="ECO:0007669"/>
    <property type="project" value="UniProtKB-KW"/>
</dbReference>
<evidence type="ECO:0000256" key="2">
    <source>
        <dbReference type="ARBA" id="ARBA00022723"/>
    </source>
</evidence>
<dbReference type="InterPro" id="IPR036779">
    <property type="entry name" value="LysM_dom_sf"/>
</dbReference>
<dbReference type="InterPro" id="IPR005073">
    <property type="entry name" value="Peptidase_M74"/>
</dbReference>
<reference evidence="10 11" key="1">
    <citation type="journal article" date="2019" name="Science">
        <title>Social genes are selection hotspots in kin groups of a soil microbe.</title>
        <authorList>
            <person name="Wielgoss S."/>
            <person name="Wolfensberger R."/>
            <person name="Sun L."/>
            <person name="Fiegna F."/>
            <person name="Velicer G.J."/>
        </authorList>
    </citation>
    <scope>NUCLEOTIDE SEQUENCE [LARGE SCALE GENOMIC DNA]</scope>
    <source>
        <strain evidence="10 11">MC3.5.9c15</strain>
    </source>
</reference>
<keyword evidence="3" id="KW-0732">Signal</keyword>
<dbReference type="Proteomes" id="UP000320179">
    <property type="component" value="Chromosome"/>
</dbReference>
<dbReference type="Pfam" id="PF01476">
    <property type="entry name" value="LysM"/>
    <property type="match status" value="1"/>
</dbReference>
<dbReference type="InterPro" id="IPR018392">
    <property type="entry name" value="LysM"/>
</dbReference>
<dbReference type="Gene3D" id="3.10.350.10">
    <property type="entry name" value="LysM domain"/>
    <property type="match status" value="1"/>
</dbReference>
<dbReference type="SUPFAM" id="SSF55166">
    <property type="entry name" value="Hedgehog/DD-peptidase"/>
    <property type="match status" value="1"/>
</dbReference>
<evidence type="ECO:0000256" key="5">
    <source>
        <dbReference type="ARBA" id="ARBA00022801"/>
    </source>
</evidence>
<keyword evidence="6" id="KW-0862">Zinc</keyword>
<protein>
    <submittedName>
        <fullName evidence="10">Peptidoglycan-binding protein LysM</fullName>
    </submittedName>
</protein>
<dbReference type="Pfam" id="PF03411">
    <property type="entry name" value="Peptidase_M74"/>
    <property type="match status" value="1"/>
</dbReference>
<feature type="region of interest" description="Disordered" evidence="8">
    <location>
        <begin position="524"/>
        <end position="582"/>
    </location>
</feature>
<gene>
    <name evidence="10" type="ORF">BHS09_10965</name>
</gene>
<evidence type="ECO:0000256" key="6">
    <source>
        <dbReference type="ARBA" id="ARBA00022833"/>
    </source>
</evidence>
<dbReference type="EMBL" id="CP017174">
    <property type="protein sequence ID" value="QDE67463.1"/>
    <property type="molecule type" value="Genomic_DNA"/>
</dbReference>
<organism evidence="10 11">
    <name type="scientific">Myxococcus xanthus</name>
    <dbReference type="NCBI Taxonomy" id="34"/>
    <lineage>
        <taxon>Bacteria</taxon>
        <taxon>Pseudomonadati</taxon>
        <taxon>Myxococcota</taxon>
        <taxon>Myxococcia</taxon>
        <taxon>Myxococcales</taxon>
        <taxon>Cystobacterineae</taxon>
        <taxon>Myxococcaceae</taxon>
        <taxon>Myxococcus</taxon>
    </lineage>
</organism>
<evidence type="ECO:0000313" key="11">
    <source>
        <dbReference type="Proteomes" id="UP000320179"/>
    </source>
</evidence>
<dbReference type="GO" id="GO:0030288">
    <property type="term" value="C:outer membrane-bounded periplasmic space"/>
    <property type="evidence" value="ECO:0007669"/>
    <property type="project" value="InterPro"/>
</dbReference>
<dbReference type="SUPFAM" id="SSF54106">
    <property type="entry name" value="LysM domain"/>
    <property type="match status" value="1"/>
</dbReference>
<dbReference type="CDD" id="cd00118">
    <property type="entry name" value="LysM"/>
    <property type="match status" value="1"/>
</dbReference>
<dbReference type="GO" id="GO:0008237">
    <property type="term" value="F:metallopeptidase activity"/>
    <property type="evidence" value="ECO:0007669"/>
    <property type="project" value="UniProtKB-KW"/>
</dbReference>
<keyword evidence="5" id="KW-0378">Hydrolase</keyword>
<evidence type="ECO:0000256" key="8">
    <source>
        <dbReference type="SAM" id="MobiDB-lite"/>
    </source>
</evidence>
<dbReference type="InterPro" id="IPR009045">
    <property type="entry name" value="Zn_M74/Hedgehog-like"/>
</dbReference>
<dbReference type="AlphaFoldDB" id="A0AAE6KRN7"/>
<feature type="compositionally biased region" description="Low complexity" evidence="8">
    <location>
        <begin position="63"/>
        <end position="80"/>
    </location>
</feature>
<dbReference type="PROSITE" id="PS51782">
    <property type="entry name" value="LYSM"/>
    <property type="match status" value="1"/>
</dbReference>
<feature type="region of interest" description="Disordered" evidence="8">
    <location>
        <begin position="53"/>
        <end position="122"/>
    </location>
</feature>
<feature type="compositionally biased region" description="Acidic residues" evidence="8">
    <location>
        <begin position="92"/>
        <end position="110"/>
    </location>
</feature>
<evidence type="ECO:0000256" key="1">
    <source>
        <dbReference type="ARBA" id="ARBA00022670"/>
    </source>
</evidence>
<dbReference type="Gene3D" id="3.30.1380.10">
    <property type="match status" value="1"/>
</dbReference>
<dbReference type="GO" id="GO:0004252">
    <property type="term" value="F:serine-type endopeptidase activity"/>
    <property type="evidence" value="ECO:0007669"/>
    <property type="project" value="InterPro"/>
</dbReference>
<evidence type="ECO:0000313" key="10">
    <source>
        <dbReference type="EMBL" id="QDE67463.1"/>
    </source>
</evidence>
<keyword evidence="7" id="KW-0482">Metalloprotease</keyword>
<proteinExistence type="predicted"/>
<feature type="domain" description="LysM" evidence="9">
    <location>
        <begin position="350"/>
        <end position="393"/>
    </location>
</feature>
<dbReference type="GO" id="GO:0046872">
    <property type="term" value="F:metal ion binding"/>
    <property type="evidence" value="ECO:0007669"/>
    <property type="project" value="UniProtKB-KW"/>
</dbReference>
<evidence type="ECO:0000256" key="3">
    <source>
        <dbReference type="ARBA" id="ARBA00022729"/>
    </source>
</evidence>
<evidence type="ECO:0000259" key="9">
    <source>
        <dbReference type="PROSITE" id="PS51782"/>
    </source>
</evidence>
<dbReference type="SMART" id="SM00257">
    <property type="entry name" value="LysM"/>
    <property type="match status" value="1"/>
</dbReference>
<evidence type="ECO:0000256" key="4">
    <source>
        <dbReference type="ARBA" id="ARBA00022764"/>
    </source>
</evidence>
<feature type="compositionally biased region" description="Low complexity" evidence="8">
    <location>
        <begin position="524"/>
        <end position="563"/>
    </location>
</feature>
<name>A0AAE6KRN7_MYXXA</name>